<organism evidence="1 2">
    <name type="scientific">Caballeronia sordidicola</name>
    <name type="common">Burkholderia sordidicola</name>
    <dbReference type="NCBI Taxonomy" id="196367"/>
    <lineage>
        <taxon>Bacteria</taxon>
        <taxon>Pseudomonadati</taxon>
        <taxon>Pseudomonadota</taxon>
        <taxon>Betaproteobacteria</taxon>
        <taxon>Burkholderiales</taxon>
        <taxon>Burkholderiaceae</taxon>
        <taxon>Caballeronia</taxon>
    </lineage>
</organism>
<accession>A0A242MBE9</accession>
<gene>
    <name evidence="1" type="ORF">PAMC26577_32675</name>
</gene>
<evidence type="ECO:0000313" key="1">
    <source>
        <dbReference type="EMBL" id="OTP68532.1"/>
    </source>
</evidence>
<dbReference type="AlphaFoldDB" id="A0A242MBE9"/>
<evidence type="ECO:0000313" key="2">
    <source>
        <dbReference type="Proteomes" id="UP000195221"/>
    </source>
</evidence>
<protein>
    <submittedName>
        <fullName evidence="1">Uncharacterized protein</fullName>
    </submittedName>
</protein>
<name>A0A242MBE9_CABSO</name>
<dbReference type="Proteomes" id="UP000195221">
    <property type="component" value="Unassembled WGS sequence"/>
</dbReference>
<sequence>MFAISKYLSKSVKYVAFSGALALGPQFGCQSAFAVAVSSY</sequence>
<dbReference type="EMBL" id="NBTZ01000131">
    <property type="protein sequence ID" value="OTP68532.1"/>
    <property type="molecule type" value="Genomic_DNA"/>
</dbReference>
<reference evidence="1 2" key="1">
    <citation type="submission" date="2017-03" db="EMBL/GenBank/DDBJ databases">
        <title>Genome analysis of strain PAMC 26577.</title>
        <authorList>
            <person name="Oh H.-M."/>
            <person name="Yang J.-A."/>
        </authorList>
    </citation>
    <scope>NUCLEOTIDE SEQUENCE [LARGE SCALE GENOMIC DNA]</scope>
    <source>
        <strain evidence="1 2">PAMC 26577</strain>
    </source>
</reference>
<proteinExistence type="predicted"/>
<comment type="caution">
    <text evidence="1">The sequence shown here is derived from an EMBL/GenBank/DDBJ whole genome shotgun (WGS) entry which is preliminary data.</text>
</comment>